<evidence type="ECO:0000313" key="4">
    <source>
        <dbReference type="Proteomes" id="UP001597546"/>
    </source>
</evidence>
<organism evidence="3 4">
    <name type="scientific">Pedobacter alpinus</name>
    <dbReference type="NCBI Taxonomy" id="1590643"/>
    <lineage>
        <taxon>Bacteria</taxon>
        <taxon>Pseudomonadati</taxon>
        <taxon>Bacteroidota</taxon>
        <taxon>Sphingobacteriia</taxon>
        <taxon>Sphingobacteriales</taxon>
        <taxon>Sphingobacteriaceae</taxon>
        <taxon>Pedobacter</taxon>
    </lineage>
</organism>
<feature type="coiled-coil region" evidence="1">
    <location>
        <begin position="321"/>
        <end position="348"/>
    </location>
</feature>
<dbReference type="Gene3D" id="3.50.50.60">
    <property type="entry name" value="FAD/NAD(P)-binding domain"/>
    <property type="match status" value="1"/>
</dbReference>
<protein>
    <submittedName>
        <fullName evidence="3">FAD/NAD(P)-binding protein</fullName>
    </submittedName>
</protein>
<dbReference type="InterPro" id="IPR038732">
    <property type="entry name" value="HpyO/CreE_NAD-binding"/>
</dbReference>
<dbReference type="InterPro" id="IPR052189">
    <property type="entry name" value="L-asp_N-monooxygenase_NS-form"/>
</dbReference>
<gene>
    <name evidence="3" type="ORF">ACFSSE_08710</name>
</gene>
<keyword evidence="4" id="KW-1185">Reference proteome</keyword>
<reference evidence="4" key="1">
    <citation type="journal article" date="2019" name="Int. J. Syst. Evol. Microbiol.">
        <title>The Global Catalogue of Microorganisms (GCM) 10K type strain sequencing project: providing services to taxonomists for standard genome sequencing and annotation.</title>
        <authorList>
            <consortium name="The Broad Institute Genomics Platform"/>
            <consortium name="The Broad Institute Genome Sequencing Center for Infectious Disease"/>
            <person name="Wu L."/>
            <person name="Ma J."/>
        </authorList>
    </citation>
    <scope>NUCLEOTIDE SEQUENCE [LARGE SCALE GENOMIC DNA]</scope>
    <source>
        <strain evidence="4">KCTC 42456</strain>
    </source>
</reference>
<dbReference type="Pfam" id="PF13454">
    <property type="entry name" value="NAD_binding_9"/>
    <property type="match status" value="1"/>
</dbReference>
<dbReference type="EMBL" id="JBHULV010000025">
    <property type="protein sequence ID" value="MFD2731786.1"/>
    <property type="molecule type" value="Genomic_DNA"/>
</dbReference>
<dbReference type="PANTHER" id="PTHR40254:SF1">
    <property type="entry name" value="BLR0577 PROTEIN"/>
    <property type="match status" value="1"/>
</dbReference>
<evidence type="ECO:0000313" key="3">
    <source>
        <dbReference type="EMBL" id="MFD2731786.1"/>
    </source>
</evidence>
<feature type="domain" description="FAD-dependent urate hydroxylase HpyO/Asp monooxygenase CreE-like FAD/NAD(P)-binding" evidence="2">
    <location>
        <begin position="10"/>
        <end position="163"/>
    </location>
</feature>
<dbReference type="SUPFAM" id="SSF51905">
    <property type="entry name" value="FAD/NAD(P)-binding domain"/>
    <property type="match status" value="1"/>
</dbReference>
<name>A0ABW5TR84_9SPHI</name>
<dbReference type="RefSeq" id="WP_379041983.1">
    <property type="nucleotide sequence ID" value="NZ_JBHSKW010000019.1"/>
</dbReference>
<dbReference type="Proteomes" id="UP001597546">
    <property type="component" value="Unassembled WGS sequence"/>
</dbReference>
<sequence length="560" mass="63767">MKKSNLKIGIIGGGPSGLFMLKRLVESRQENLEIHIFERKAKLGVGMPYSEEGALQEHVTNVSDNEIPELQYHIEDWVNKNQGEADKYKITPNNFNEYKVLPRLLFGDYLSSQFDEILKKSKHNVIIHTETIVDDVLYKPGQVTVFAAENEYTFDIAILCTGHNWPKTHEGKIDGYFDSPYPPVKLNLKLNHPVALTGSSLTAIDAIRTLVRNNGIYVKNWEGKLVYHLAKGSEDFKIVMHSRNGYLPAVRFHLNDTHLQNDAILTEEEIVKHRETNQGFLSLDYIFEKNFKNLFIEQDPAFYQKIKDFSLEEFVAWAIELREKLDAFQLLKAEYAEAEKSIKRKQSVYWKEALGILSFAMNQPAKYFSAEDYQRLKTVLLPLISVVIAYVPQSSCDELLALYNAGVLELIEVGNDSEVVPLEDGGITYKYSGKSVDFKTYVNCIGQPQIPFEKFPFKGLLDGKSLCKATYRFQSAEEGQKALTNHPDDVQLINDEYYLNVSGLAINDYFQVLDKHGAYNPHLYIMAVPYISGYNPDYSGLDFCEAASEKIVNGIFSNFS</sequence>
<proteinExistence type="predicted"/>
<keyword evidence="1" id="KW-0175">Coiled coil</keyword>
<dbReference type="InterPro" id="IPR036188">
    <property type="entry name" value="FAD/NAD-bd_sf"/>
</dbReference>
<evidence type="ECO:0000256" key="1">
    <source>
        <dbReference type="SAM" id="Coils"/>
    </source>
</evidence>
<evidence type="ECO:0000259" key="2">
    <source>
        <dbReference type="Pfam" id="PF13454"/>
    </source>
</evidence>
<dbReference type="PANTHER" id="PTHR40254">
    <property type="entry name" value="BLR0577 PROTEIN"/>
    <property type="match status" value="1"/>
</dbReference>
<accession>A0ABW5TR84</accession>
<comment type="caution">
    <text evidence="3">The sequence shown here is derived from an EMBL/GenBank/DDBJ whole genome shotgun (WGS) entry which is preliminary data.</text>
</comment>